<dbReference type="InterPro" id="IPR020579">
    <property type="entry name" value="Exonuc_VII_lsu_C"/>
</dbReference>
<dbReference type="CDD" id="cd04489">
    <property type="entry name" value="ExoVII_LU_OBF"/>
    <property type="match status" value="1"/>
</dbReference>
<evidence type="ECO:0000259" key="7">
    <source>
        <dbReference type="Pfam" id="PF02601"/>
    </source>
</evidence>
<dbReference type="GO" id="GO:0003676">
    <property type="term" value="F:nucleic acid binding"/>
    <property type="evidence" value="ECO:0007669"/>
    <property type="project" value="InterPro"/>
</dbReference>
<name>A0A1F5UXH6_FRAXR</name>
<dbReference type="Pfam" id="PF13742">
    <property type="entry name" value="tRNA_anti_2"/>
    <property type="match status" value="1"/>
</dbReference>
<keyword evidence="2 5" id="KW-0540">Nuclease</keyword>
<feature type="domain" description="Exonuclease VII large subunit C-terminal" evidence="7">
    <location>
        <begin position="131"/>
        <end position="353"/>
    </location>
</feature>
<comment type="similarity">
    <text evidence="5 6">Belongs to the XseA family.</text>
</comment>
<evidence type="ECO:0000256" key="1">
    <source>
        <dbReference type="ARBA" id="ARBA00022490"/>
    </source>
</evidence>
<keyword evidence="1 5" id="KW-0963">Cytoplasm</keyword>
<evidence type="ECO:0000256" key="4">
    <source>
        <dbReference type="ARBA" id="ARBA00022839"/>
    </source>
</evidence>
<protein>
    <recommendedName>
        <fullName evidence="5">Exodeoxyribonuclease 7 large subunit</fullName>
        <ecNumber evidence="5">3.1.11.6</ecNumber>
    </recommendedName>
    <alternativeName>
        <fullName evidence="5">Exodeoxyribonuclease VII large subunit</fullName>
        <shortName evidence="5">Exonuclease VII large subunit</shortName>
    </alternativeName>
</protein>
<comment type="function">
    <text evidence="5">Bidirectionally degrades single-stranded DNA into large acid-insoluble oligonucleotides, which are then degraded further into small acid-soluble oligonucleotides.</text>
</comment>
<feature type="domain" description="OB-fold nucleic acid binding" evidence="8">
    <location>
        <begin position="15"/>
        <end position="107"/>
    </location>
</feature>
<evidence type="ECO:0000313" key="9">
    <source>
        <dbReference type="EMBL" id="OGF55856.1"/>
    </source>
</evidence>
<comment type="catalytic activity">
    <reaction evidence="5 6">
        <text>Exonucleolytic cleavage in either 5'- to 3'- or 3'- to 5'-direction to yield nucleoside 5'-phosphates.</text>
        <dbReference type="EC" id="3.1.11.6"/>
    </reaction>
</comment>
<sequence length="416" mass="46902">MRQLPFRGEGEPNLYTVSQLNTLVRELLEVNFPEIWVEGEISNLRRYPSGHLYFTLKDASSEISAVMFNQLSSYLEFQPEDGMNVLALGTVTVYGPRGKYQVEVRRMKPAGLGKLQLAFEKLKERLKVEGLFDELRKRPIPVLPERIGIVTSAEGAAIRDIISIISRRYPLVEVLVFPVKVQGEGAAEEIAHGIELANLYHLQKEKIDVLIVGRGGGSLEDLWAFNEEVVARAIFHSKIPVISAVGHEIDFTIADFVADLRAPTPSAAAELVVPHRDEMAGRIREVLKQLAEGQRARVEDLKVKLQMLMSSYAFRRPIRRLSEHRQTLDHLTGLLLRAYRARERAMRERLRALLGRLEAVSPAAVLRRGYSVIENEAGRVVKSAEQVKLHERLSVRLHRGKLTCEVWGKEEPTSGA</sequence>
<dbReference type="Pfam" id="PF02601">
    <property type="entry name" value="Exonuc_VII_L"/>
    <property type="match status" value="1"/>
</dbReference>
<comment type="subunit">
    <text evidence="5">Heterooligomer composed of large and small subunits.</text>
</comment>
<evidence type="ECO:0000256" key="6">
    <source>
        <dbReference type="RuleBase" id="RU004355"/>
    </source>
</evidence>
<evidence type="ECO:0000256" key="2">
    <source>
        <dbReference type="ARBA" id="ARBA00022722"/>
    </source>
</evidence>
<dbReference type="AlphaFoldDB" id="A0A1F5UXH6"/>
<accession>A0A1F5UXH6</accession>
<comment type="subcellular location">
    <subcellularLocation>
        <location evidence="5 6">Cytoplasm</location>
    </subcellularLocation>
</comment>
<dbReference type="NCBIfam" id="TIGR00237">
    <property type="entry name" value="xseA"/>
    <property type="match status" value="1"/>
</dbReference>
<dbReference type="PANTHER" id="PTHR30008:SF0">
    <property type="entry name" value="EXODEOXYRIBONUCLEASE 7 LARGE SUBUNIT"/>
    <property type="match status" value="1"/>
</dbReference>
<dbReference type="PANTHER" id="PTHR30008">
    <property type="entry name" value="EXODEOXYRIBONUCLEASE 7 LARGE SUBUNIT"/>
    <property type="match status" value="1"/>
</dbReference>
<dbReference type="HAMAP" id="MF_00378">
    <property type="entry name" value="Exonuc_7_L"/>
    <property type="match status" value="1"/>
</dbReference>
<evidence type="ECO:0000313" key="10">
    <source>
        <dbReference type="Proteomes" id="UP000179157"/>
    </source>
</evidence>
<dbReference type="GO" id="GO:0006308">
    <property type="term" value="P:DNA catabolic process"/>
    <property type="evidence" value="ECO:0007669"/>
    <property type="project" value="UniProtKB-UniRule"/>
</dbReference>
<dbReference type="EMBL" id="MFGX01000047">
    <property type="protein sequence ID" value="OGF55856.1"/>
    <property type="molecule type" value="Genomic_DNA"/>
</dbReference>
<dbReference type="GO" id="GO:0008855">
    <property type="term" value="F:exodeoxyribonuclease VII activity"/>
    <property type="evidence" value="ECO:0007669"/>
    <property type="project" value="UniProtKB-UniRule"/>
</dbReference>
<reference evidence="9 10" key="1">
    <citation type="journal article" date="2016" name="Nat. Commun.">
        <title>Thousands of microbial genomes shed light on interconnected biogeochemical processes in an aquifer system.</title>
        <authorList>
            <person name="Anantharaman K."/>
            <person name="Brown C.T."/>
            <person name="Hug L.A."/>
            <person name="Sharon I."/>
            <person name="Castelle C.J."/>
            <person name="Probst A.J."/>
            <person name="Thomas B.C."/>
            <person name="Singh A."/>
            <person name="Wilkins M.J."/>
            <person name="Karaoz U."/>
            <person name="Brodie E.L."/>
            <person name="Williams K.H."/>
            <person name="Hubbard S.S."/>
            <person name="Banfield J.F."/>
        </authorList>
    </citation>
    <scope>NUCLEOTIDE SEQUENCE [LARGE SCALE GENOMIC DNA]</scope>
    <source>
        <strain evidence="10">RBG_16_55_9</strain>
    </source>
</reference>
<organism evidence="9 10">
    <name type="scientific">Fraserbacteria sp. (strain RBG_16_55_9)</name>
    <dbReference type="NCBI Taxonomy" id="1817864"/>
    <lineage>
        <taxon>Bacteria</taxon>
        <taxon>Candidatus Fraseribacteriota</taxon>
    </lineage>
</organism>
<evidence type="ECO:0000256" key="3">
    <source>
        <dbReference type="ARBA" id="ARBA00022801"/>
    </source>
</evidence>
<evidence type="ECO:0000256" key="5">
    <source>
        <dbReference type="HAMAP-Rule" id="MF_00378"/>
    </source>
</evidence>
<dbReference type="GO" id="GO:0009318">
    <property type="term" value="C:exodeoxyribonuclease VII complex"/>
    <property type="evidence" value="ECO:0007669"/>
    <property type="project" value="UniProtKB-UniRule"/>
</dbReference>
<keyword evidence="4 5" id="KW-0269">Exonuclease</keyword>
<comment type="caution">
    <text evidence="9">The sequence shown here is derived from an EMBL/GenBank/DDBJ whole genome shotgun (WGS) entry which is preliminary data.</text>
</comment>
<proteinExistence type="inferred from homology"/>
<gene>
    <name evidence="5" type="primary">xseA</name>
    <name evidence="9" type="ORF">A2Z21_00610</name>
</gene>
<dbReference type="EC" id="3.1.11.6" evidence="5"/>
<keyword evidence="3 5" id="KW-0378">Hydrolase</keyword>
<dbReference type="STRING" id="1817864.A2Z21_00610"/>
<dbReference type="Proteomes" id="UP000179157">
    <property type="component" value="Unassembled WGS sequence"/>
</dbReference>
<dbReference type="InterPro" id="IPR003753">
    <property type="entry name" value="Exonuc_VII_L"/>
</dbReference>
<dbReference type="GO" id="GO:0005737">
    <property type="term" value="C:cytoplasm"/>
    <property type="evidence" value="ECO:0007669"/>
    <property type="project" value="UniProtKB-SubCell"/>
</dbReference>
<evidence type="ECO:0000259" key="8">
    <source>
        <dbReference type="Pfam" id="PF13742"/>
    </source>
</evidence>
<dbReference type="InterPro" id="IPR025824">
    <property type="entry name" value="OB-fold_nuc-bd_dom"/>
</dbReference>